<dbReference type="EMBL" id="CAADRN010000084">
    <property type="protein sequence ID" value="VFU12416.1"/>
    <property type="molecule type" value="Genomic_DNA"/>
</dbReference>
<dbReference type="AlphaFoldDB" id="A0A485LW55"/>
<proteinExistence type="predicted"/>
<dbReference type="Pfam" id="PF09989">
    <property type="entry name" value="DUF2229"/>
    <property type="match status" value="1"/>
</dbReference>
<accession>A0A485LW55</accession>
<dbReference type="PANTHER" id="PTHR32329:SF2">
    <property type="entry name" value="BIFUNCTIONAL PROTEIN [INCLUDES 2-HYDROXYACYL-COA DEHYDRATASE (N-TER) AND ITS ACTIVATOR DOMAIN (C_TERM)"/>
    <property type="match status" value="1"/>
</dbReference>
<evidence type="ECO:0000259" key="1">
    <source>
        <dbReference type="Pfam" id="PF09989"/>
    </source>
</evidence>
<dbReference type="Gene3D" id="3.40.50.11900">
    <property type="match status" value="1"/>
</dbReference>
<sequence length="332" mass="37691">MAVRVGIPRALLFYLYFPMWQAFFNEIGVQVIPSGRTTKSILDDGIREALADVCVPIKLYYGHVMELKGKVDYLFIPRVVCLNGKTVYCPKFLGLPDMIKYSVDNLPPIINVRMDSRQGRLSLLNAYSEIGRYFGADRITTIRAYLKALGVHYHFRRLLRKGWSPPEAMELLKSPRTGKAGSQTKVNLKFAVLGYPYAIYDSFISVNIVEKLRQLGVMVMTAENIHPALLALQKNCDLPKRLFWTLSDIALKAAHLLFKQGRIDGILHLTAFGCGPDSLLNKLIEMEAKKHRNVPFMTLMIDEHTGEAGMATRLEAFVDMVRRRKEAHLCQK</sequence>
<organism evidence="2">
    <name type="scientific">anaerobic digester metagenome</name>
    <dbReference type="NCBI Taxonomy" id="1263854"/>
    <lineage>
        <taxon>unclassified sequences</taxon>
        <taxon>metagenomes</taxon>
        <taxon>ecological metagenomes</taxon>
    </lineage>
</organism>
<protein>
    <recommendedName>
        <fullName evidence="1">DUF2229 domain-containing protein</fullName>
    </recommendedName>
</protein>
<dbReference type="PANTHER" id="PTHR32329">
    <property type="entry name" value="BIFUNCTIONAL PROTEIN [INCLUDES 2-HYDROXYACYL-COA DEHYDRATASE (N-TER) AND ITS ACTIVATOR DOMAIN (C_TERM)-RELATED"/>
    <property type="match status" value="1"/>
</dbReference>
<dbReference type="InterPro" id="IPR051805">
    <property type="entry name" value="Dehydratase_Activator_Redct"/>
</dbReference>
<dbReference type="InterPro" id="IPR018709">
    <property type="entry name" value="CoA_activase_DUF2229"/>
</dbReference>
<feature type="domain" description="DUF2229" evidence="1">
    <location>
        <begin position="4"/>
        <end position="225"/>
    </location>
</feature>
<gene>
    <name evidence="2" type="ORF">SCFA_1740006</name>
</gene>
<evidence type="ECO:0000313" key="2">
    <source>
        <dbReference type="EMBL" id="VFU12416.1"/>
    </source>
</evidence>
<reference evidence="2" key="1">
    <citation type="submission" date="2019-03" db="EMBL/GenBank/DDBJ databases">
        <authorList>
            <person name="Hao L."/>
        </authorList>
    </citation>
    <scope>NUCLEOTIDE SEQUENCE</scope>
</reference>
<name>A0A485LW55_9ZZZZ</name>